<proteinExistence type="predicted"/>
<accession>A0A2U3KLE7</accession>
<evidence type="ECO:0000313" key="1">
    <source>
        <dbReference type="EMBL" id="SPF40465.1"/>
    </source>
</evidence>
<protein>
    <submittedName>
        <fullName evidence="1">Uncharacterized protein</fullName>
    </submittedName>
</protein>
<reference evidence="2" key="1">
    <citation type="submission" date="2018-02" db="EMBL/GenBank/DDBJ databases">
        <authorList>
            <person name="Hausmann B."/>
        </authorList>
    </citation>
    <scope>NUCLEOTIDE SEQUENCE [LARGE SCALE GENOMIC DNA]</scope>
    <source>
        <strain evidence="2">Peat soil MAG SbA1</strain>
    </source>
</reference>
<organism evidence="1 2">
    <name type="scientific">Candidatus Sulfotelmatobacter kueseliae</name>
    <dbReference type="NCBI Taxonomy" id="2042962"/>
    <lineage>
        <taxon>Bacteria</taxon>
        <taxon>Pseudomonadati</taxon>
        <taxon>Acidobacteriota</taxon>
        <taxon>Terriglobia</taxon>
        <taxon>Terriglobales</taxon>
        <taxon>Candidatus Korobacteraceae</taxon>
        <taxon>Candidatus Sulfotelmatobacter</taxon>
    </lineage>
</organism>
<name>A0A2U3KLE7_9BACT</name>
<dbReference type="AlphaFoldDB" id="A0A2U3KLE7"/>
<dbReference type="EMBL" id="OMOD01000123">
    <property type="protein sequence ID" value="SPF40465.1"/>
    <property type="molecule type" value="Genomic_DNA"/>
</dbReference>
<sequence>MLGKPFCFLLVWNFLCDSVTLSWKIGTLPKSAPVPEAAVVLAWLPGSDCLGRGTALQYGSEAAQSSCSAYA</sequence>
<dbReference type="Proteomes" id="UP000238701">
    <property type="component" value="Unassembled WGS sequence"/>
</dbReference>
<gene>
    <name evidence="1" type="ORF">SBA1_300006</name>
</gene>
<evidence type="ECO:0000313" key="2">
    <source>
        <dbReference type="Proteomes" id="UP000238701"/>
    </source>
</evidence>